<proteinExistence type="predicted"/>
<protein>
    <recommendedName>
        <fullName evidence="3">DUF8175 domain-containing protein</fullName>
    </recommendedName>
</protein>
<evidence type="ECO:0000259" key="3">
    <source>
        <dbReference type="Pfam" id="PF26526"/>
    </source>
</evidence>
<dbReference type="Proteomes" id="UP001183176">
    <property type="component" value="Unassembled WGS sequence"/>
</dbReference>
<evidence type="ECO:0000313" key="4">
    <source>
        <dbReference type="EMBL" id="MDT0262467.1"/>
    </source>
</evidence>
<keyword evidence="5" id="KW-1185">Reference proteome</keyword>
<name>A0ABU2JBV5_9ACTN</name>
<keyword evidence="2" id="KW-0472">Membrane</keyword>
<comment type="caution">
    <text evidence="4">The sequence shown here is derived from an EMBL/GenBank/DDBJ whole genome shotgun (WGS) entry which is preliminary data.</text>
</comment>
<gene>
    <name evidence="4" type="ORF">RM423_13800</name>
</gene>
<accession>A0ABU2JBV5</accession>
<feature type="transmembrane region" description="Helical" evidence="2">
    <location>
        <begin position="24"/>
        <end position="46"/>
    </location>
</feature>
<sequence length="253" mass="25947">MTNNEPSRPEPAPADRDWFGGRRWTGIAAIGFLILVVLCVAVVLIVNHGNKKNGPVATGGGPATTTIGSSSSSGPALPTTVPSAAPAGVTWSIYQTVALPSLPGAGPSKVTGAIATGYAHTPLGALLAATNEGFRYGLAPDAEFRRAADAMLIPGPGKEAWLKTRATHLYGAGGAAGNDVLSQIAGFQFVSYTPSDAVIQVVNRNSDGTLQVGADHVSWDGSDWRFVPASDGGQAANLQQVDSLAGFIEWRGV</sequence>
<keyword evidence="2" id="KW-0812">Transmembrane</keyword>
<feature type="compositionally biased region" description="Low complexity" evidence="1">
    <location>
        <begin position="63"/>
        <end position="80"/>
    </location>
</feature>
<dbReference type="InterPro" id="IPR058488">
    <property type="entry name" value="DUF8175"/>
</dbReference>
<dbReference type="EMBL" id="JAVREH010000018">
    <property type="protein sequence ID" value="MDT0262467.1"/>
    <property type="molecule type" value="Genomic_DNA"/>
</dbReference>
<dbReference type="Pfam" id="PF26526">
    <property type="entry name" value="DUF8175"/>
    <property type="match status" value="1"/>
</dbReference>
<organism evidence="4 5">
    <name type="scientific">Jatrophihabitans lederbergiae</name>
    <dbReference type="NCBI Taxonomy" id="3075547"/>
    <lineage>
        <taxon>Bacteria</taxon>
        <taxon>Bacillati</taxon>
        <taxon>Actinomycetota</taxon>
        <taxon>Actinomycetes</taxon>
        <taxon>Jatrophihabitantales</taxon>
        <taxon>Jatrophihabitantaceae</taxon>
        <taxon>Jatrophihabitans</taxon>
    </lineage>
</organism>
<reference evidence="5" key="1">
    <citation type="submission" date="2023-07" db="EMBL/GenBank/DDBJ databases">
        <title>30 novel species of actinomycetes from the DSMZ collection.</title>
        <authorList>
            <person name="Nouioui I."/>
        </authorList>
    </citation>
    <scope>NUCLEOTIDE SEQUENCE [LARGE SCALE GENOMIC DNA]</scope>
    <source>
        <strain evidence="5">DSM 44399</strain>
    </source>
</reference>
<feature type="domain" description="DUF8175" evidence="3">
    <location>
        <begin position="60"/>
        <end position="248"/>
    </location>
</feature>
<evidence type="ECO:0000313" key="5">
    <source>
        <dbReference type="Proteomes" id="UP001183176"/>
    </source>
</evidence>
<evidence type="ECO:0000256" key="2">
    <source>
        <dbReference type="SAM" id="Phobius"/>
    </source>
</evidence>
<keyword evidence="2" id="KW-1133">Transmembrane helix</keyword>
<feature type="region of interest" description="Disordered" evidence="1">
    <location>
        <begin position="53"/>
        <end position="81"/>
    </location>
</feature>
<dbReference type="RefSeq" id="WP_311423616.1">
    <property type="nucleotide sequence ID" value="NZ_JAVREH010000018.1"/>
</dbReference>
<evidence type="ECO:0000256" key="1">
    <source>
        <dbReference type="SAM" id="MobiDB-lite"/>
    </source>
</evidence>